<feature type="region of interest" description="Disordered" evidence="1">
    <location>
        <begin position="1"/>
        <end position="34"/>
    </location>
</feature>
<comment type="caution">
    <text evidence="2">The sequence shown here is derived from an EMBL/GenBank/DDBJ whole genome shotgun (WGS) entry which is preliminary data.</text>
</comment>
<organism evidence="2 3">
    <name type="scientific">Punica granatum</name>
    <name type="common">Pomegranate</name>
    <dbReference type="NCBI Taxonomy" id="22663"/>
    <lineage>
        <taxon>Eukaryota</taxon>
        <taxon>Viridiplantae</taxon>
        <taxon>Streptophyta</taxon>
        <taxon>Embryophyta</taxon>
        <taxon>Tracheophyta</taxon>
        <taxon>Spermatophyta</taxon>
        <taxon>Magnoliopsida</taxon>
        <taxon>eudicotyledons</taxon>
        <taxon>Gunneridae</taxon>
        <taxon>Pentapetalae</taxon>
        <taxon>rosids</taxon>
        <taxon>malvids</taxon>
        <taxon>Myrtales</taxon>
        <taxon>Lythraceae</taxon>
        <taxon>Punica</taxon>
    </lineage>
</organism>
<gene>
    <name evidence="2" type="ORF">CDL15_Pgr004115</name>
</gene>
<reference evidence="3" key="1">
    <citation type="journal article" date="2017" name="Plant J.">
        <title>The pomegranate (Punica granatum L.) genome and the genomics of punicalagin biosynthesis.</title>
        <authorList>
            <person name="Qin G."/>
            <person name="Xu C."/>
            <person name="Ming R."/>
            <person name="Tang H."/>
            <person name="Guyot R."/>
            <person name="Kramer E.M."/>
            <person name="Hu Y."/>
            <person name="Yi X."/>
            <person name="Qi Y."/>
            <person name="Xu X."/>
            <person name="Gao Z."/>
            <person name="Pan H."/>
            <person name="Jian J."/>
            <person name="Tian Y."/>
            <person name="Yue Z."/>
            <person name="Xu Y."/>
        </authorList>
    </citation>
    <scope>NUCLEOTIDE SEQUENCE [LARGE SCALE GENOMIC DNA]</scope>
    <source>
        <strain evidence="3">cv. Dabenzi</strain>
    </source>
</reference>
<accession>A0A218XEP1</accession>
<dbReference type="AlphaFoldDB" id="A0A218XEP1"/>
<evidence type="ECO:0008006" key="4">
    <source>
        <dbReference type="Google" id="ProtNLM"/>
    </source>
</evidence>
<evidence type="ECO:0000313" key="3">
    <source>
        <dbReference type="Proteomes" id="UP000197138"/>
    </source>
</evidence>
<name>A0A218XEP1_PUNGR</name>
<proteinExistence type="predicted"/>
<dbReference type="Proteomes" id="UP000197138">
    <property type="component" value="Unassembled WGS sequence"/>
</dbReference>
<evidence type="ECO:0000313" key="2">
    <source>
        <dbReference type="EMBL" id="OWM83685.1"/>
    </source>
</evidence>
<sequence length="61" mass="6580">MSSDESRKSNLGAPTSKSNSDDWKSSATGSVSRRIIIKSADMKDDMQKEAVDIAVEEATCN</sequence>
<dbReference type="EMBL" id="MTKT01001810">
    <property type="protein sequence ID" value="OWM83685.1"/>
    <property type="molecule type" value="Genomic_DNA"/>
</dbReference>
<protein>
    <recommendedName>
        <fullName evidence="4">Dynein light chain</fullName>
    </recommendedName>
</protein>
<evidence type="ECO:0000256" key="1">
    <source>
        <dbReference type="SAM" id="MobiDB-lite"/>
    </source>
</evidence>